<dbReference type="OMA" id="LSMMNHY"/>
<evidence type="ECO:0000256" key="3">
    <source>
        <dbReference type="SAM" id="MobiDB-lite"/>
    </source>
</evidence>
<proteinExistence type="predicted"/>
<dbReference type="CDD" id="cd12427">
    <property type="entry name" value="RRM4_hnRNPL_like"/>
    <property type="match status" value="1"/>
</dbReference>
<dbReference type="PANTHER" id="PTHR15592">
    <property type="entry name" value="MATRIN 3/NUCLEAR PROTEIN 220-RELATED"/>
    <property type="match status" value="1"/>
</dbReference>
<name>A0A226EVJ4_FOLCA</name>
<protein>
    <submittedName>
        <fullName evidence="5">Heterogeneous nuclear ribonucleoprotein L</fullName>
    </submittedName>
</protein>
<reference evidence="5 6" key="1">
    <citation type="submission" date="2015-12" db="EMBL/GenBank/DDBJ databases">
        <title>The genome of Folsomia candida.</title>
        <authorList>
            <person name="Faddeeva A."/>
            <person name="Derks M.F."/>
            <person name="Anvar Y."/>
            <person name="Smit S."/>
            <person name="Van Straalen N."/>
            <person name="Roelofs D."/>
        </authorList>
    </citation>
    <scope>NUCLEOTIDE SEQUENCE [LARGE SCALE GENOMIC DNA]</scope>
    <source>
        <strain evidence="5 6">VU population</strain>
        <tissue evidence="5">Whole body</tissue>
    </source>
</reference>
<dbReference type="InterPro" id="IPR012677">
    <property type="entry name" value="Nucleotide-bd_a/b_plait_sf"/>
</dbReference>
<dbReference type="PROSITE" id="PS50102">
    <property type="entry name" value="RRM"/>
    <property type="match status" value="1"/>
</dbReference>
<keyword evidence="5" id="KW-0687">Ribonucleoprotein</keyword>
<evidence type="ECO:0000256" key="2">
    <source>
        <dbReference type="PROSITE-ProRule" id="PRU00176"/>
    </source>
</evidence>
<dbReference type="InterPro" id="IPR000504">
    <property type="entry name" value="RRM_dom"/>
</dbReference>
<dbReference type="Gene3D" id="3.30.70.330">
    <property type="match status" value="3"/>
</dbReference>
<evidence type="ECO:0000313" key="6">
    <source>
        <dbReference type="Proteomes" id="UP000198287"/>
    </source>
</evidence>
<feature type="domain" description="RRM" evidence="4">
    <location>
        <begin position="204"/>
        <end position="278"/>
    </location>
</feature>
<gene>
    <name evidence="5" type="ORF">Fcan01_05250</name>
</gene>
<organism evidence="5 6">
    <name type="scientific">Folsomia candida</name>
    <name type="common">Springtail</name>
    <dbReference type="NCBI Taxonomy" id="158441"/>
    <lineage>
        <taxon>Eukaryota</taxon>
        <taxon>Metazoa</taxon>
        <taxon>Ecdysozoa</taxon>
        <taxon>Arthropoda</taxon>
        <taxon>Hexapoda</taxon>
        <taxon>Collembola</taxon>
        <taxon>Entomobryomorpha</taxon>
        <taxon>Isotomoidea</taxon>
        <taxon>Isotomidae</taxon>
        <taxon>Proisotominae</taxon>
        <taxon>Folsomia</taxon>
    </lineage>
</organism>
<dbReference type="Pfam" id="PF22976">
    <property type="entry name" value="RRM_10"/>
    <property type="match status" value="1"/>
</dbReference>
<comment type="caution">
    <text evidence="5">The sequence shown here is derived from an EMBL/GenBank/DDBJ whole genome shotgun (WGS) entry which is preliminary data.</text>
</comment>
<sequence length="424" mass="46308">MCNFLNLIHTFDSIDCAKRAKDSLHGADIYSGCCTLKIDFAKPSKLNVYKNDNESFDYTNPNLGVSKEGRPGPLLQEPRFGQNPIRFNQRTAGSMEPLRGQVPFANGGGGGSSGNYDRYENGYGSRSLNGPGGGGGGTSGGAGGPAAYHDTPPYERYPAERGYVSGGPKDDYSYRNGPMRSSPPALADVPSGGVGGPRPMQQGAVMMVYGLCKDRINAERLFNLFCLYGNVVRVKFLKSKEGCAMIQMGDALSVDRAMSNFNNTFMFGSKVQLGYSKQAFLSDVQTPHTLPDASPSFKDFMGNKNNRFLNPEMASKNRIQPPTKTLHFFNTPPMSFGENEMREVFLEAEAPSPKSVKFFQSKSKSERSSSGLIEFESLTDSVEGLAIMNHYPIKCPGGKFPFILKLCFSSSRNPQNRMDDRGSD</sequence>
<keyword evidence="6" id="KW-1185">Reference proteome</keyword>
<dbReference type="CDD" id="cd12424">
    <property type="entry name" value="RRM3_hnRNPL_like"/>
    <property type="match status" value="1"/>
</dbReference>
<dbReference type="GO" id="GO:0003723">
    <property type="term" value="F:RNA binding"/>
    <property type="evidence" value="ECO:0007669"/>
    <property type="project" value="UniProtKB-UniRule"/>
</dbReference>
<dbReference type="Proteomes" id="UP000198287">
    <property type="component" value="Unassembled WGS sequence"/>
</dbReference>
<dbReference type="SUPFAM" id="SSF54928">
    <property type="entry name" value="RNA-binding domain, RBD"/>
    <property type="match status" value="2"/>
</dbReference>
<dbReference type="EMBL" id="LNIX01000002">
    <property type="protein sequence ID" value="OXA60861.1"/>
    <property type="molecule type" value="Genomic_DNA"/>
</dbReference>
<feature type="compositionally biased region" description="Gly residues" evidence="3">
    <location>
        <begin position="130"/>
        <end position="144"/>
    </location>
</feature>
<dbReference type="OrthoDB" id="302770at2759"/>
<dbReference type="STRING" id="158441.A0A226EVJ4"/>
<feature type="region of interest" description="Disordered" evidence="3">
    <location>
        <begin position="102"/>
        <end position="196"/>
    </location>
</feature>
<keyword evidence="1 2" id="KW-0694">RNA-binding</keyword>
<evidence type="ECO:0000259" key="4">
    <source>
        <dbReference type="PROSITE" id="PS50102"/>
    </source>
</evidence>
<accession>A0A226EVJ4</accession>
<dbReference type="SMART" id="SM00360">
    <property type="entry name" value="RRM"/>
    <property type="match status" value="1"/>
</dbReference>
<dbReference type="InterPro" id="IPR035979">
    <property type="entry name" value="RBD_domain_sf"/>
</dbReference>
<evidence type="ECO:0000313" key="5">
    <source>
        <dbReference type="EMBL" id="OXA60861.1"/>
    </source>
</evidence>
<dbReference type="Pfam" id="PF13893">
    <property type="entry name" value="RRM_5"/>
    <property type="match status" value="1"/>
</dbReference>
<dbReference type="AlphaFoldDB" id="A0A226EVJ4"/>
<evidence type="ECO:0000256" key="1">
    <source>
        <dbReference type="ARBA" id="ARBA00022884"/>
    </source>
</evidence>
<dbReference type="GO" id="GO:1990904">
    <property type="term" value="C:ribonucleoprotein complex"/>
    <property type="evidence" value="ECO:0007669"/>
    <property type="project" value="UniProtKB-KW"/>
</dbReference>
<dbReference type="InterPro" id="IPR055204">
    <property type="entry name" value="HNRNPL_RRM"/>
</dbReference>